<proteinExistence type="predicted"/>
<reference evidence="6" key="2">
    <citation type="submission" date="2025-08" db="UniProtKB">
        <authorList>
            <consortium name="Ensembl"/>
        </authorList>
    </citation>
    <scope>IDENTIFICATION</scope>
</reference>
<dbReference type="GeneTree" id="ENSGT00390000000159"/>
<gene>
    <name evidence="6" type="primary">ift56</name>
</gene>
<dbReference type="GO" id="GO:0035735">
    <property type="term" value="P:intraciliary transport involved in cilium assembly"/>
    <property type="evidence" value="ECO:0007669"/>
    <property type="project" value="TreeGrafter"/>
</dbReference>
<keyword evidence="5" id="KW-0966">Cell projection</keyword>
<evidence type="ECO:0000256" key="1">
    <source>
        <dbReference type="ARBA" id="ARBA00004138"/>
    </source>
</evidence>
<evidence type="ECO:0000256" key="3">
    <source>
        <dbReference type="ARBA" id="ARBA00022737"/>
    </source>
</evidence>
<dbReference type="Proteomes" id="UP000694558">
    <property type="component" value="Chromosome 8"/>
</dbReference>
<comment type="subcellular location">
    <subcellularLocation>
        <location evidence="1">Cell projection</location>
        <location evidence="1">Cilium</location>
    </subcellularLocation>
</comment>
<dbReference type="PANTHER" id="PTHR14781">
    <property type="entry name" value="INTRAFLAGELLAR TRANSPORT PROTEIN 56"/>
    <property type="match status" value="1"/>
</dbReference>
<evidence type="ECO:0000256" key="4">
    <source>
        <dbReference type="ARBA" id="ARBA00022803"/>
    </source>
</evidence>
<evidence type="ECO:0000313" key="7">
    <source>
        <dbReference type="Proteomes" id="UP000694558"/>
    </source>
</evidence>
<dbReference type="GO" id="GO:0035720">
    <property type="term" value="P:intraciliary anterograde transport"/>
    <property type="evidence" value="ECO:0007669"/>
    <property type="project" value="TreeGrafter"/>
</dbReference>
<evidence type="ECO:0000256" key="5">
    <source>
        <dbReference type="ARBA" id="ARBA00023273"/>
    </source>
</evidence>
<reference evidence="6" key="1">
    <citation type="submission" date="2023-05" db="EMBL/GenBank/DDBJ databases">
        <title>High-quality long-read genome of Scophthalmus maximus.</title>
        <authorList>
            <person name="Lien S."/>
            <person name="Martinez P."/>
        </authorList>
    </citation>
    <scope>NUCLEOTIDE SEQUENCE [LARGE SCALE GENOMIC DNA]</scope>
</reference>
<dbReference type="GO" id="GO:0097546">
    <property type="term" value="C:ciliary base"/>
    <property type="evidence" value="ECO:0007669"/>
    <property type="project" value="TreeGrafter"/>
</dbReference>
<organism evidence="6 7">
    <name type="scientific">Scophthalmus maximus</name>
    <name type="common">Turbot</name>
    <name type="synonym">Psetta maxima</name>
    <dbReference type="NCBI Taxonomy" id="52904"/>
    <lineage>
        <taxon>Eukaryota</taxon>
        <taxon>Metazoa</taxon>
        <taxon>Chordata</taxon>
        <taxon>Craniata</taxon>
        <taxon>Vertebrata</taxon>
        <taxon>Euteleostomi</taxon>
        <taxon>Actinopterygii</taxon>
        <taxon>Neopterygii</taxon>
        <taxon>Teleostei</taxon>
        <taxon>Neoteleostei</taxon>
        <taxon>Acanthomorphata</taxon>
        <taxon>Carangaria</taxon>
        <taxon>Pleuronectiformes</taxon>
        <taxon>Pleuronectoidei</taxon>
        <taxon>Scophthalmidae</taxon>
        <taxon>Scophthalmus</taxon>
    </lineage>
</organism>
<keyword evidence="3" id="KW-0677">Repeat</keyword>
<dbReference type="GO" id="GO:0036064">
    <property type="term" value="C:ciliary basal body"/>
    <property type="evidence" value="ECO:0007669"/>
    <property type="project" value="TreeGrafter"/>
</dbReference>
<dbReference type="GO" id="GO:0030992">
    <property type="term" value="C:intraciliary transport particle B"/>
    <property type="evidence" value="ECO:0007669"/>
    <property type="project" value="TreeGrafter"/>
</dbReference>
<sequence length="113" mass="12926">MILSRVKPAVGGESQVSCSEKKKNKTKVPPLEEYLQQRDYLGALTLLEFQRSIGEKEEHADLWIGYCAFHLGDYKRAMEVCFHVCLIECVQLGAHIHNVPKIQYLNSDCLSRM</sequence>
<accession>A0A8D3DZT7</accession>
<name>A0A8D3DZT7_SCOMX</name>
<evidence type="ECO:0000313" key="6">
    <source>
        <dbReference type="Ensembl" id="ENSSMAP00000065046.1"/>
    </source>
</evidence>
<dbReference type="PANTHER" id="PTHR14781:SF0">
    <property type="entry name" value="INTRAFLAGELLAR TRANSPORT PROTEIN 56"/>
    <property type="match status" value="1"/>
</dbReference>
<dbReference type="GO" id="GO:0120170">
    <property type="term" value="F:intraciliary transport particle B binding"/>
    <property type="evidence" value="ECO:0007669"/>
    <property type="project" value="TreeGrafter"/>
</dbReference>
<dbReference type="AlphaFoldDB" id="A0A8D3DZT7"/>
<evidence type="ECO:0000256" key="2">
    <source>
        <dbReference type="ARBA" id="ARBA00019387"/>
    </source>
</evidence>
<keyword evidence="4" id="KW-0802">TPR repeat</keyword>
<dbReference type="InterPro" id="IPR030511">
    <property type="entry name" value="TTC26"/>
</dbReference>
<dbReference type="Ensembl" id="ENSSMAT00000067863.1">
    <property type="protein sequence ID" value="ENSSMAP00000065046.1"/>
    <property type="gene ID" value="ENSSMAG00000017140.2"/>
</dbReference>
<protein>
    <recommendedName>
        <fullName evidence="2">Intraflagellar transport protein 56</fullName>
    </recommendedName>
</protein>